<feature type="compositionally biased region" description="Basic and acidic residues" evidence="1">
    <location>
        <begin position="44"/>
        <end position="54"/>
    </location>
</feature>
<feature type="chain" id="PRO_5044780185" description="Secreted protein" evidence="2">
    <location>
        <begin position="19"/>
        <end position="195"/>
    </location>
</feature>
<dbReference type="Proteomes" id="UP001519460">
    <property type="component" value="Unassembled WGS sequence"/>
</dbReference>
<dbReference type="AlphaFoldDB" id="A0ABD0KHL5"/>
<keyword evidence="2" id="KW-0732">Signal</keyword>
<accession>A0ABD0KHL5</accession>
<feature type="compositionally biased region" description="Basic residues" evidence="1">
    <location>
        <begin position="68"/>
        <end position="77"/>
    </location>
</feature>
<evidence type="ECO:0008006" key="5">
    <source>
        <dbReference type="Google" id="ProtNLM"/>
    </source>
</evidence>
<reference evidence="3 4" key="1">
    <citation type="journal article" date="2023" name="Sci. Data">
        <title>Genome assembly of the Korean intertidal mud-creeper Batillaria attramentaria.</title>
        <authorList>
            <person name="Patra A.K."/>
            <person name="Ho P.T."/>
            <person name="Jun S."/>
            <person name="Lee S.J."/>
            <person name="Kim Y."/>
            <person name="Won Y.J."/>
        </authorList>
    </citation>
    <scope>NUCLEOTIDE SEQUENCE [LARGE SCALE GENOMIC DNA]</scope>
    <source>
        <strain evidence="3">Wonlab-2016</strain>
    </source>
</reference>
<name>A0ABD0KHL5_9CAEN</name>
<organism evidence="3 4">
    <name type="scientific">Batillaria attramentaria</name>
    <dbReference type="NCBI Taxonomy" id="370345"/>
    <lineage>
        <taxon>Eukaryota</taxon>
        <taxon>Metazoa</taxon>
        <taxon>Spiralia</taxon>
        <taxon>Lophotrochozoa</taxon>
        <taxon>Mollusca</taxon>
        <taxon>Gastropoda</taxon>
        <taxon>Caenogastropoda</taxon>
        <taxon>Sorbeoconcha</taxon>
        <taxon>Cerithioidea</taxon>
        <taxon>Batillariidae</taxon>
        <taxon>Batillaria</taxon>
    </lineage>
</organism>
<keyword evidence="4" id="KW-1185">Reference proteome</keyword>
<proteinExistence type="predicted"/>
<protein>
    <recommendedName>
        <fullName evidence="5">Secreted protein</fullName>
    </recommendedName>
</protein>
<dbReference type="EMBL" id="JACVVK020000174">
    <property type="protein sequence ID" value="KAK7486728.1"/>
    <property type="molecule type" value="Genomic_DNA"/>
</dbReference>
<evidence type="ECO:0000256" key="1">
    <source>
        <dbReference type="SAM" id="MobiDB-lite"/>
    </source>
</evidence>
<feature type="signal peptide" evidence="2">
    <location>
        <begin position="1"/>
        <end position="18"/>
    </location>
</feature>
<evidence type="ECO:0000313" key="3">
    <source>
        <dbReference type="EMBL" id="KAK7486728.1"/>
    </source>
</evidence>
<evidence type="ECO:0000313" key="4">
    <source>
        <dbReference type="Proteomes" id="UP001519460"/>
    </source>
</evidence>
<gene>
    <name evidence="3" type="ORF">BaRGS_00022012</name>
</gene>
<feature type="region of interest" description="Disordered" evidence="1">
    <location>
        <begin position="44"/>
        <end position="77"/>
    </location>
</feature>
<comment type="caution">
    <text evidence="3">The sequence shown here is derived from an EMBL/GenBank/DDBJ whole genome shotgun (WGS) entry which is preliminary data.</text>
</comment>
<sequence>MSHLGVLLLVFCAACCCAEAVWKSAKTRVAKPLISKSFFDEDGNRDYEQHETGTDLRQPPRKQNGLNRKNHHEGVKKKSTLQHMALLARIPTRRGRPRIHHDQSNLRADLFAHHARKSTHGNSIHGNRTHGNCTHANSADLICCHGNSTHNNCTQNKNLTLVCCQEHTRHDNKTGKNSTHVICCFDNQIPWKPQP</sequence>
<evidence type="ECO:0000256" key="2">
    <source>
        <dbReference type="SAM" id="SignalP"/>
    </source>
</evidence>